<reference evidence="5" key="1">
    <citation type="submission" date="2025-08" db="UniProtKB">
        <authorList>
            <consortium name="RefSeq"/>
        </authorList>
    </citation>
    <scope>IDENTIFICATION</scope>
</reference>
<evidence type="ECO:0000259" key="3">
    <source>
        <dbReference type="PROSITE" id="PS50966"/>
    </source>
</evidence>
<feature type="region of interest" description="Disordered" evidence="2">
    <location>
        <begin position="285"/>
        <end position="327"/>
    </location>
</feature>
<dbReference type="AlphaFoldDB" id="A0A6P7YWK8"/>
<dbReference type="PANTHER" id="PTHR31569">
    <property type="entry name" value="SWIM-TYPE DOMAIN-CONTAINING PROTEIN"/>
    <property type="match status" value="1"/>
</dbReference>
<dbReference type="GeneID" id="115475817"/>
<organism evidence="4 5">
    <name type="scientific">Microcaecilia unicolor</name>
    <dbReference type="NCBI Taxonomy" id="1415580"/>
    <lineage>
        <taxon>Eukaryota</taxon>
        <taxon>Metazoa</taxon>
        <taxon>Chordata</taxon>
        <taxon>Craniata</taxon>
        <taxon>Vertebrata</taxon>
        <taxon>Euteleostomi</taxon>
        <taxon>Amphibia</taxon>
        <taxon>Gymnophiona</taxon>
        <taxon>Siphonopidae</taxon>
        <taxon>Microcaecilia</taxon>
    </lineage>
</organism>
<evidence type="ECO:0000313" key="4">
    <source>
        <dbReference type="Proteomes" id="UP000515156"/>
    </source>
</evidence>
<gene>
    <name evidence="5" type="primary">ZSWIM1</name>
</gene>
<sequence length="498" mass="56798">MAGVSMHNLLGFDSGSLVAFQLDNTSKLDSLSFETSFMKTVFLNFPHVILVHRTRITKGRSLYAFLADSPGFRTIGEIEKVVHFAVPKDESKESLAQMYKTFKEFNPDWAKIKTFLVEPYFPGSPTLSEAFPSAEIVLSVFHVCKFFQQKIYQFSLNNQTERLLLNALKNTMCSATEGNLNKMHVILKEFIKPDLLPQLNSHWLLADHIWALHRWRTWAECIQYFQGLEIISRDFAQLFSTGVSLETSISSLAKHVQQRTDGKKPPEPGGLKDFIRKLENTHNDDSDRLAHKRVNPVSDSCPSSSIGLARSQGNEPPHPEESTVESEDQVQLSIVRICTPAAAKLCLQEFAVAQKSVQLVGTNNEKINIQILEDFQEVDRKSLKKCTCNFNQTFQLPCRHILAILNSDRKVVQSEMIHEQWNKRNKSSDNNKPLTDGLLEILKSSYSASQDKSLTIMSLKREITRLLVDCNNEEFERRYNTLRELADNWIGPYVQVKL</sequence>
<dbReference type="InterPro" id="IPR045563">
    <property type="entry name" value="ZSWIM1/3_C"/>
</dbReference>
<accession>A0A6P7YWK8</accession>
<evidence type="ECO:0000256" key="2">
    <source>
        <dbReference type="SAM" id="MobiDB-lite"/>
    </source>
</evidence>
<dbReference type="InterPro" id="IPR048324">
    <property type="entry name" value="ZSWIM1-3_RNaseH-like"/>
</dbReference>
<keyword evidence="1" id="KW-0863">Zinc-finger</keyword>
<dbReference type="Pfam" id="PF04434">
    <property type="entry name" value="SWIM"/>
    <property type="match status" value="1"/>
</dbReference>
<feature type="domain" description="SWIM-type" evidence="3">
    <location>
        <begin position="367"/>
        <end position="409"/>
    </location>
</feature>
<protein>
    <submittedName>
        <fullName evidence="5">Zinc finger SWIM domain-containing protein 1</fullName>
    </submittedName>
</protein>
<dbReference type="Pfam" id="PF19286">
    <property type="entry name" value="ZSWIM1-3_C"/>
    <property type="match status" value="1"/>
</dbReference>
<dbReference type="RefSeq" id="XP_030067685.1">
    <property type="nucleotide sequence ID" value="XM_030211825.1"/>
</dbReference>
<dbReference type="CTD" id="90204"/>
<dbReference type="Proteomes" id="UP000515156">
    <property type="component" value="Chromosome 8"/>
</dbReference>
<dbReference type="FunCoup" id="A0A6P7YWK8">
    <property type="interactions" value="109"/>
</dbReference>
<dbReference type="KEGG" id="muo:115475817"/>
<dbReference type="InterPro" id="IPR007527">
    <property type="entry name" value="Znf_SWIM"/>
</dbReference>
<proteinExistence type="predicted"/>
<dbReference type="OrthoDB" id="124789at2759"/>
<feature type="compositionally biased region" description="Polar residues" evidence="2">
    <location>
        <begin position="297"/>
        <end position="314"/>
    </location>
</feature>
<dbReference type="Pfam" id="PF21056">
    <property type="entry name" value="ZSWIM1-3_RNaseH-like"/>
    <property type="match status" value="1"/>
</dbReference>
<dbReference type="InParanoid" id="A0A6P7YWK8"/>
<dbReference type="PANTHER" id="PTHR31569:SF0">
    <property type="entry name" value="ZINC FINGER SWIM DOMAIN-CONTAINING PROTEIN 1"/>
    <property type="match status" value="1"/>
</dbReference>
<dbReference type="InterPro" id="IPR048326">
    <property type="entry name" value="ZSWIM1-3_helical"/>
</dbReference>
<dbReference type="InterPro" id="IPR052579">
    <property type="entry name" value="Zinc_finger_SWIM"/>
</dbReference>
<keyword evidence="1" id="KW-0862">Zinc</keyword>
<name>A0A6P7YWK8_9AMPH</name>
<dbReference type="PROSITE" id="PS50966">
    <property type="entry name" value="ZF_SWIM"/>
    <property type="match status" value="1"/>
</dbReference>
<dbReference type="Pfam" id="PF21600">
    <property type="entry name" value="ZSWIM1-3_helical"/>
    <property type="match status" value="1"/>
</dbReference>
<evidence type="ECO:0000256" key="1">
    <source>
        <dbReference type="PROSITE-ProRule" id="PRU00325"/>
    </source>
</evidence>
<keyword evidence="1" id="KW-0479">Metal-binding</keyword>
<evidence type="ECO:0000313" key="5">
    <source>
        <dbReference type="RefSeq" id="XP_030067685.1"/>
    </source>
</evidence>
<dbReference type="GO" id="GO:0008270">
    <property type="term" value="F:zinc ion binding"/>
    <property type="evidence" value="ECO:0007669"/>
    <property type="project" value="UniProtKB-KW"/>
</dbReference>
<keyword evidence="4" id="KW-1185">Reference proteome</keyword>